<evidence type="ECO:0000313" key="3">
    <source>
        <dbReference type="EMBL" id="KAK1746785.1"/>
    </source>
</evidence>
<protein>
    <recommendedName>
        <fullName evidence="5">Transmembrane protein</fullName>
    </recommendedName>
</protein>
<feature type="compositionally biased region" description="Low complexity" evidence="1">
    <location>
        <begin position="149"/>
        <end position="164"/>
    </location>
</feature>
<organism evidence="3 4">
    <name type="scientific">Skeletonema marinoi</name>
    <dbReference type="NCBI Taxonomy" id="267567"/>
    <lineage>
        <taxon>Eukaryota</taxon>
        <taxon>Sar</taxon>
        <taxon>Stramenopiles</taxon>
        <taxon>Ochrophyta</taxon>
        <taxon>Bacillariophyta</taxon>
        <taxon>Coscinodiscophyceae</taxon>
        <taxon>Thalassiosirophycidae</taxon>
        <taxon>Thalassiosirales</taxon>
        <taxon>Skeletonemataceae</taxon>
        <taxon>Skeletonema</taxon>
        <taxon>Skeletonema marinoi-dohrnii complex</taxon>
    </lineage>
</organism>
<feature type="compositionally biased region" description="Basic and acidic residues" evidence="1">
    <location>
        <begin position="41"/>
        <end position="76"/>
    </location>
</feature>
<evidence type="ECO:0000313" key="4">
    <source>
        <dbReference type="Proteomes" id="UP001224775"/>
    </source>
</evidence>
<gene>
    <name evidence="3" type="ORF">QTG54_002129</name>
</gene>
<comment type="caution">
    <text evidence="3">The sequence shown here is derived from an EMBL/GenBank/DDBJ whole genome shotgun (WGS) entry which is preliminary data.</text>
</comment>
<evidence type="ECO:0000256" key="1">
    <source>
        <dbReference type="SAM" id="MobiDB-lite"/>
    </source>
</evidence>
<keyword evidence="2" id="KW-0812">Transmembrane</keyword>
<keyword evidence="2" id="KW-1133">Transmembrane helix</keyword>
<feature type="region of interest" description="Disordered" evidence="1">
    <location>
        <begin position="1"/>
        <end position="102"/>
    </location>
</feature>
<proteinExistence type="predicted"/>
<keyword evidence="4" id="KW-1185">Reference proteome</keyword>
<dbReference type="EMBL" id="JATAAI010000003">
    <property type="protein sequence ID" value="KAK1746785.1"/>
    <property type="molecule type" value="Genomic_DNA"/>
</dbReference>
<feature type="region of interest" description="Disordered" evidence="1">
    <location>
        <begin position="143"/>
        <end position="179"/>
    </location>
</feature>
<sequence length="405" mass="44100">MASETAPLLAKNKGNNTTDEEIGSPSYDAAISSSAPSRGPSEVKDPSLKIDDTNNNHDDGNAPHRRDQLHRDDRIVGRSSPSELTNVNNSTLEASSNSSGPINPTDFFYNLPSNNTIQRYYRFTASKATPFIALYKRPLETYPEEHQASSSNNNENSTNGGNTSAPPPPPNPQSDTTGLLTRSMVLPSHGTDPSGRWILVSVGGRTGWARRSSLYPLLTSVVKDEEDIITTATNGTTIDTSLNNNNTPLPTRYGRLDQEPPTFTPATTFTVKEGWMGNHIFLCDGKVMLGSDAPLFYVTNALLILGIGIYFGVILPHLIVHDPNYHDDNTASVGYGSDIHNNLHTSPHQWTTHSLTIYTSILTSLTALYSLWKCATTDPGILPPISSPIRPPPPPIPFPMVVQFH</sequence>
<feature type="compositionally biased region" description="Polar residues" evidence="1">
    <location>
        <begin position="79"/>
        <end position="102"/>
    </location>
</feature>
<dbReference type="AlphaFoldDB" id="A0AAD8YK11"/>
<evidence type="ECO:0008006" key="5">
    <source>
        <dbReference type="Google" id="ProtNLM"/>
    </source>
</evidence>
<feature type="transmembrane region" description="Helical" evidence="2">
    <location>
        <begin position="295"/>
        <end position="319"/>
    </location>
</feature>
<evidence type="ECO:0000256" key="2">
    <source>
        <dbReference type="SAM" id="Phobius"/>
    </source>
</evidence>
<name>A0AAD8YK11_9STRA</name>
<keyword evidence="2" id="KW-0472">Membrane</keyword>
<dbReference type="Proteomes" id="UP001224775">
    <property type="component" value="Unassembled WGS sequence"/>
</dbReference>
<accession>A0AAD8YK11</accession>
<reference evidence="3" key="1">
    <citation type="submission" date="2023-06" db="EMBL/GenBank/DDBJ databases">
        <title>Survivors Of The Sea: Transcriptome response of Skeletonema marinoi to long-term dormancy.</title>
        <authorList>
            <person name="Pinder M.I.M."/>
            <person name="Kourtchenko O."/>
            <person name="Robertson E.K."/>
            <person name="Larsson T."/>
            <person name="Maumus F."/>
            <person name="Osuna-Cruz C.M."/>
            <person name="Vancaester E."/>
            <person name="Stenow R."/>
            <person name="Vandepoele K."/>
            <person name="Ploug H."/>
            <person name="Bruchert V."/>
            <person name="Godhe A."/>
            <person name="Topel M."/>
        </authorList>
    </citation>
    <scope>NUCLEOTIDE SEQUENCE</scope>
    <source>
        <strain evidence="3">R05AC</strain>
    </source>
</reference>